<organism evidence="3 4">
    <name type="scientific">Methylotuvimicrobium alcaliphilum (strain DSM 19304 / NCIMB 14124 / VKM B-2133 / 20Z)</name>
    <name type="common">Methylomicrobium alcaliphilum</name>
    <dbReference type="NCBI Taxonomy" id="1091494"/>
    <lineage>
        <taxon>Bacteria</taxon>
        <taxon>Pseudomonadati</taxon>
        <taxon>Pseudomonadota</taxon>
        <taxon>Gammaproteobacteria</taxon>
        <taxon>Methylococcales</taxon>
        <taxon>Methylococcaceae</taxon>
        <taxon>Methylotuvimicrobium</taxon>
    </lineage>
</organism>
<dbReference type="Pfam" id="PF03880">
    <property type="entry name" value="DbpA"/>
    <property type="match status" value="1"/>
</dbReference>
<dbReference type="GO" id="GO:0003723">
    <property type="term" value="F:RNA binding"/>
    <property type="evidence" value="ECO:0007669"/>
    <property type="project" value="InterPro"/>
</dbReference>
<dbReference type="EMBL" id="FO082060">
    <property type="protein sequence ID" value="CCE25171.1"/>
    <property type="molecule type" value="Genomic_DNA"/>
</dbReference>
<evidence type="ECO:0000259" key="2">
    <source>
        <dbReference type="Pfam" id="PF03880"/>
    </source>
</evidence>
<dbReference type="InterPro" id="IPR034415">
    <property type="entry name" value="CsdA_RRM"/>
</dbReference>
<accession>G4SVT6</accession>
<dbReference type="InterPro" id="IPR005580">
    <property type="entry name" value="DbpA/CsdA_RNA-bd_dom"/>
</dbReference>
<gene>
    <name evidence="3" type="ordered locus">MEALZ_3509</name>
</gene>
<reference evidence="4" key="1">
    <citation type="journal article" date="2012" name="J. Bacteriol.">
        <title>Genome sequence of the haloalkaliphilic methanotrophic bacterium Methylomicrobium alcaliphilum 20Z.</title>
        <authorList>
            <person name="Vuilleumier S."/>
            <person name="Khmelenina V.N."/>
            <person name="Bringel F."/>
            <person name="Reshetnikov A.S."/>
            <person name="Lajus A."/>
            <person name="Mangenot S."/>
            <person name="Rouy Z."/>
            <person name="Op den Camp H.J."/>
            <person name="Jetten M.S."/>
            <person name="Dispirito A.A."/>
            <person name="Dunfield P."/>
            <person name="Klotz M.G."/>
            <person name="Semrau J.D."/>
            <person name="Stein L.Y."/>
            <person name="Barbe V."/>
            <person name="Medigue C."/>
            <person name="Trotsenko Y.A."/>
            <person name="Kalyuzhnaya M.G."/>
        </authorList>
    </citation>
    <scope>NUCLEOTIDE SEQUENCE [LARGE SCALE GENOMIC DNA]</scope>
    <source>
        <strain evidence="4">DSM 19304 / NCIMB 14124 / VKM B-2133 / 20Z</strain>
    </source>
</reference>
<evidence type="ECO:0000313" key="4">
    <source>
        <dbReference type="Proteomes" id="UP000008315"/>
    </source>
</evidence>
<dbReference type="KEGG" id="mah:MEALZ_3509"/>
<proteinExistence type="predicted"/>
<name>G4SVT6_META2</name>
<feature type="compositionally biased region" description="Basic residues" evidence="1">
    <location>
        <begin position="158"/>
        <end position="172"/>
    </location>
</feature>
<dbReference type="InterPro" id="IPR012677">
    <property type="entry name" value="Nucleotide-bd_a/b_plait_sf"/>
</dbReference>
<dbReference type="Gene3D" id="3.30.70.330">
    <property type="match status" value="1"/>
</dbReference>
<evidence type="ECO:0000313" key="3">
    <source>
        <dbReference type="EMBL" id="CCE25171.1"/>
    </source>
</evidence>
<keyword evidence="4" id="KW-1185">Reference proteome</keyword>
<dbReference type="CDD" id="cd12499">
    <property type="entry name" value="RRM_EcCsdA_like"/>
    <property type="match status" value="1"/>
</dbReference>
<sequence>MRLKEDRIIQCLRRVIETQALHEERQMLQHIMDELNLGLLDCAAALLHLQQLEGGMRMMPEKNVLDSSISGTVSVMPKMVRYRLAVGNKHGVSKEVIKDVLVDESGVERKMIRLVDIRNEFTIVELPEGMPEDIFQHLKTIEVQRQKLDIKRLSANSNKKRASNARRRKKRMSRLESKDPKNLNCKEIA</sequence>
<feature type="region of interest" description="Disordered" evidence="1">
    <location>
        <begin position="152"/>
        <end position="189"/>
    </location>
</feature>
<protein>
    <recommendedName>
        <fullName evidence="2">DEAD box helicase DbpA/CsdA RNA-binding domain-containing protein</fullName>
    </recommendedName>
</protein>
<feature type="domain" description="DEAD box helicase DbpA/CsdA RNA-binding" evidence="2">
    <location>
        <begin position="81"/>
        <end position="151"/>
    </location>
</feature>
<dbReference type="STRING" id="1091494.MEALZ_3509"/>
<dbReference type="PATRIC" id="fig|271065.3.peg.3625"/>
<dbReference type="HOGENOM" id="CLU_1538303_0_0_6"/>
<dbReference type="AlphaFoldDB" id="G4SVT6"/>
<evidence type="ECO:0000256" key="1">
    <source>
        <dbReference type="SAM" id="MobiDB-lite"/>
    </source>
</evidence>
<dbReference type="Proteomes" id="UP000008315">
    <property type="component" value="Chromosome"/>
</dbReference>